<name>A0A1H5ZDY0_9BACT</name>
<reference evidence="4" key="1">
    <citation type="submission" date="2016-10" db="EMBL/GenBank/DDBJ databases">
        <authorList>
            <person name="Varghese N."/>
            <person name="Submissions S."/>
        </authorList>
    </citation>
    <scope>NUCLEOTIDE SEQUENCE [LARGE SCALE GENOMIC DNA]</scope>
    <source>
        <strain evidence="4">DSM 17298</strain>
    </source>
</reference>
<evidence type="ECO:0000256" key="1">
    <source>
        <dbReference type="SAM" id="Coils"/>
    </source>
</evidence>
<gene>
    <name evidence="3" type="ORF">SAMN03080598_03467</name>
</gene>
<keyword evidence="2" id="KW-0812">Transmembrane</keyword>
<evidence type="ECO:0000256" key="2">
    <source>
        <dbReference type="SAM" id="Phobius"/>
    </source>
</evidence>
<evidence type="ECO:0000313" key="3">
    <source>
        <dbReference type="EMBL" id="SEG34481.1"/>
    </source>
</evidence>
<keyword evidence="1" id="KW-0175">Coiled coil</keyword>
<dbReference type="OrthoDB" id="829927at2"/>
<protein>
    <submittedName>
        <fullName evidence="3">Uncharacterized protein</fullName>
    </submittedName>
</protein>
<keyword evidence="4" id="KW-1185">Reference proteome</keyword>
<keyword evidence="2" id="KW-1133">Transmembrane helix</keyword>
<feature type="transmembrane region" description="Helical" evidence="2">
    <location>
        <begin position="320"/>
        <end position="342"/>
    </location>
</feature>
<dbReference type="RefSeq" id="WP_103926070.1">
    <property type="nucleotide sequence ID" value="NZ_FNVR01000026.1"/>
</dbReference>
<organism evidence="3 4">
    <name type="scientific">Algoriphagus boritolerans DSM 17298 = JCM 18970</name>
    <dbReference type="NCBI Taxonomy" id="1120964"/>
    <lineage>
        <taxon>Bacteria</taxon>
        <taxon>Pseudomonadati</taxon>
        <taxon>Bacteroidota</taxon>
        <taxon>Cytophagia</taxon>
        <taxon>Cytophagales</taxon>
        <taxon>Cyclobacteriaceae</taxon>
        <taxon>Algoriphagus</taxon>
    </lineage>
</organism>
<proteinExistence type="predicted"/>
<dbReference type="EMBL" id="FNVR01000026">
    <property type="protein sequence ID" value="SEG34481.1"/>
    <property type="molecule type" value="Genomic_DNA"/>
</dbReference>
<feature type="transmembrane region" description="Helical" evidence="2">
    <location>
        <begin position="288"/>
        <end position="308"/>
    </location>
</feature>
<keyword evidence="2" id="KW-0472">Membrane</keyword>
<evidence type="ECO:0000313" key="4">
    <source>
        <dbReference type="Proteomes" id="UP000236736"/>
    </source>
</evidence>
<feature type="coiled-coil region" evidence="1">
    <location>
        <begin position="169"/>
        <end position="197"/>
    </location>
</feature>
<sequence length="379" mass="41792">MRITVHQIQAPAILLDWVIKVKNESLKKFVFLILLCFIIVFNLKAQCTEAKNSEMAHYKRLTLEKDAQGCSQCAYLAMLFCSATYSVTPTDKTKVGSLITATKANIRNMGDPICCPELVSRQPQWGTMANNTSSQVASASSLLGGSYSQGDELVVAVEGLVALGGLIGNDIREARIKKEQEQQVQAERQAKAREIQAKADARKNEVVRSMMKDNLNLANQGNPKAVLKIIEGYDELKDESGKLKFLFNLVNEFENDLARNILMEHYNSILSNFEFWNKYHKKKAVKKAIWSASLFLLGTVGAAAVLNSTVNTELEEEGDVATSILVYGGLGGGLAVGLSSLAHLGKSGYKRNPHYLSAKTNIYNLKLNKNSGIKIKPEW</sequence>
<dbReference type="STRING" id="1120964.GCA_001313265_05578"/>
<dbReference type="AlphaFoldDB" id="A0A1H5ZDY0"/>
<accession>A0A1H5ZDY0</accession>
<dbReference type="Proteomes" id="UP000236736">
    <property type="component" value="Unassembled WGS sequence"/>
</dbReference>